<dbReference type="RefSeq" id="WP_146947342.1">
    <property type="nucleotide sequence ID" value="NZ_BJYV01000003.1"/>
</dbReference>
<dbReference type="AlphaFoldDB" id="A0A512C940"/>
<gene>
    <name evidence="1" type="ORF">CQA01_12340</name>
</gene>
<name>A0A512C940_9BACT</name>
<proteinExistence type="predicted"/>
<evidence type="ECO:0008006" key="3">
    <source>
        <dbReference type="Google" id="ProtNLM"/>
    </source>
</evidence>
<evidence type="ECO:0000313" key="1">
    <source>
        <dbReference type="EMBL" id="GEO20700.1"/>
    </source>
</evidence>
<dbReference type="GO" id="GO:0016706">
    <property type="term" value="F:2-oxoglutarate-dependent dioxygenase activity"/>
    <property type="evidence" value="ECO:0007669"/>
    <property type="project" value="UniProtKB-ARBA"/>
</dbReference>
<accession>A0A512C940</accession>
<dbReference type="Pfam" id="PF05721">
    <property type="entry name" value="PhyH"/>
    <property type="match status" value="1"/>
</dbReference>
<protein>
    <recommendedName>
        <fullName evidence="3">Phytanoyl-CoA dioxygenase</fullName>
    </recommendedName>
</protein>
<comment type="caution">
    <text evidence="1">The sequence shown here is derived from an EMBL/GenBank/DDBJ whole genome shotgun (WGS) entry which is preliminary data.</text>
</comment>
<organism evidence="1 2">
    <name type="scientific">Cyclobacterium qasimii</name>
    <dbReference type="NCBI Taxonomy" id="1350429"/>
    <lineage>
        <taxon>Bacteria</taxon>
        <taxon>Pseudomonadati</taxon>
        <taxon>Bacteroidota</taxon>
        <taxon>Cytophagia</taxon>
        <taxon>Cytophagales</taxon>
        <taxon>Cyclobacteriaceae</taxon>
        <taxon>Cyclobacterium</taxon>
    </lineage>
</organism>
<dbReference type="InterPro" id="IPR008775">
    <property type="entry name" value="Phytyl_CoA_dOase-like"/>
</dbReference>
<dbReference type="EMBL" id="BJYV01000003">
    <property type="protein sequence ID" value="GEO20700.1"/>
    <property type="molecule type" value="Genomic_DNA"/>
</dbReference>
<dbReference type="SUPFAM" id="SSF51197">
    <property type="entry name" value="Clavaminate synthase-like"/>
    <property type="match status" value="1"/>
</dbReference>
<dbReference type="Gene3D" id="2.60.120.620">
    <property type="entry name" value="q2cbj1_9rhob like domain"/>
    <property type="match status" value="1"/>
</dbReference>
<dbReference type="GO" id="GO:0005506">
    <property type="term" value="F:iron ion binding"/>
    <property type="evidence" value="ECO:0007669"/>
    <property type="project" value="UniProtKB-ARBA"/>
</dbReference>
<sequence>MKGSNCIEKFNKEGFLYFPEFLSSSEIADIQSKLDEIIDGRLQDIPSGHIKYEDSVNKEGIKMIQDLHVYDAFFKKTLFDSKFSALATELLGEPVVGKTVEFFNKPAKIGKATPPHQDGYYFMLDPMSAVTFWVALEEVDKDNGWVSYVKGSHLNGVRAHGKSGTIGFSQEIVDFGTASDLENEEFIATKPGDVLVHHALTIHRAAPNSSLDRSRKAMGLIYFGASAKEDLVAKKAYTASLNK</sequence>
<dbReference type="PANTHER" id="PTHR20883:SF46">
    <property type="entry name" value="PHYTANOYL-COA HYDROXYLASE"/>
    <property type="match status" value="1"/>
</dbReference>
<evidence type="ECO:0000313" key="2">
    <source>
        <dbReference type="Proteomes" id="UP000321301"/>
    </source>
</evidence>
<keyword evidence="2" id="KW-1185">Reference proteome</keyword>
<dbReference type="Proteomes" id="UP000321301">
    <property type="component" value="Unassembled WGS sequence"/>
</dbReference>
<dbReference type="PANTHER" id="PTHR20883">
    <property type="entry name" value="PHYTANOYL-COA DIOXYGENASE DOMAIN CONTAINING 1"/>
    <property type="match status" value="1"/>
</dbReference>
<reference evidence="1 2" key="1">
    <citation type="submission" date="2019-07" db="EMBL/GenBank/DDBJ databases">
        <title>Whole genome shotgun sequence of Cyclobacterium qasimii NBRC 106168.</title>
        <authorList>
            <person name="Hosoyama A."/>
            <person name="Uohara A."/>
            <person name="Ohji S."/>
            <person name="Ichikawa N."/>
        </authorList>
    </citation>
    <scope>NUCLEOTIDE SEQUENCE [LARGE SCALE GENOMIC DNA]</scope>
    <source>
        <strain evidence="1 2">NBRC 106168</strain>
    </source>
</reference>